<dbReference type="RefSeq" id="WP_379983384.1">
    <property type="nucleotide sequence ID" value="NZ_JADIKD010000012.1"/>
</dbReference>
<protein>
    <submittedName>
        <fullName evidence="3">DUF2076 domain-containing protein</fullName>
    </submittedName>
</protein>
<reference evidence="3 4" key="1">
    <citation type="submission" date="2020-10" db="EMBL/GenBank/DDBJ databases">
        <title>Phylogeny of dyella-like bacteria.</title>
        <authorList>
            <person name="Fu J."/>
        </authorList>
    </citation>
    <scope>NUCLEOTIDE SEQUENCE [LARGE SCALE GENOMIC DNA]</scope>
    <source>
        <strain evidence="3 4">BB4</strain>
    </source>
</reference>
<sequence length="229" mass="23039">MNQDEYLAIAGIFDRLKQAEHQPRDPEAEALIREKIVQQPYAPYAMAQTIFVQEQALANLHERVQQLEGELQKAKSTPVNNGFLSSLFGSVGRSERQPSSPTPAASSAPASSPPTPGSGGPAVASAGTPGSGVPAGAPSGISGAPPAPSNAAPGGSFLASAMTTAAGVAGGMVVGNVLTNALGLGAHGSAHAASDDHDTMRAAQPRAETVADTNDGAVDDDFDGDDDDS</sequence>
<dbReference type="EMBL" id="JADIKD010000012">
    <property type="protein sequence ID" value="MFK2918991.1"/>
    <property type="molecule type" value="Genomic_DNA"/>
</dbReference>
<accession>A0ABW8K7Y1</accession>
<name>A0ABW8K7Y1_9GAMM</name>
<dbReference type="Proteomes" id="UP001620408">
    <property type="component" value="Unassembled WGS sequence"/>
</dbReference>
<evidence type="ECO:0000256" key="2">
    <source>
        <dbReference type="SAM" id="MobiDB-lite"/>
    </source>
</evidence>
<evidence type="ECO:0000313" key="3">
    <source>
        <dbReference type="EMBL" id="MFK2918991.1"/>
    </source>
</evidence>
<dbReference type="Pfam" id="PF09849">
    <property type="entry name" value="DUF2076"/>
    <property type="match status" value="1"/>
</dbReference>
<feature type="coiled-coil region" evidence="1">
    <location>
        <begin position="50"/>
        <end position="77"/>
    </location>
</feature>
<feature type="compositionally biased region" description="Low complexity" evidence="2">
    <location>
        <begin position="98"/>
        <end position="110"/>
    </location>
</feature>
<evidence type="ECO:0000313" key="4">
    <source>
        <dbReference type="Proteomes" id="UP001620408"/>
    </source>
</evidence>
<feature type="region of interest" description="Disordered" evidence="2">
    <location>
        <begin position="86"/>
        <end position="151"/>
    </location>
</feature>
<dbReference type="InterPro" id="IPR018648">
    <property type="entry name" value="DUF2076"/>
</dbReference>
<organism evidence="3 4">
    <name type="scientific">Dyella koreensis</name>
    <dbReference type="NCBI Taxonomy" id="311235"/>
    <lineage>
        <taxon>Bacteria</taxon>
        <taxon>Pseudomonadati</taxon>
        <taxon>Pseudomonadota</taxon>
        <taxon>Gammaproteobacteria</taxon>
        <taxon>Lysobacterales</taxon>
        <taxon>Rhodanobacteraceae</taxon>
        <taxon>Dyella</taxon>
    </lineage>
</organism>
<keyword evidence="4" id="KW-1185">Reference proteome</keyword>
<evidence type="ECO:0000256" key="1">
    <source>
        <dbReference type="SAM" id="Coils"/>
    </source>
</evidence>
<comment type="caution">
    <text evidence="3">The sequence shown here is derived from an EMBL/GenBank/DDBJ whole genome shotgun (WGS) entry which is preliminary data.</text>
</comment>
<feature type="compositionally biased region" description="Acidic residues" evidence="2">
    <location>
        <begin position="217"/>
        <end position="229"/>
    </location>
</feature>
<feature type="region of interest" description="Disordered" evidence="2">
    <location>
        <begin position="187"/>
        <end position="229"/>
    </location>
</feature>
<feature type="compositionally biased region" description="Low complexity" evidence="2">
    <location>
        <begin position="121"/>
        <end position="151"/>
    </location>
</feature>
<keyword evidence="1" id="KW-0175">Coiled coil</keyword>
<gene>
    <name evidence="3" type="ORF">ISS97_17095</name>
</gene>
<proteinExistence type="predicted"/>